<keyword evidence="3" id="KW-0963">Cytoplasm</keyword>
<comment type="subcellular location">
    <subcellularLocation>
        <location evidence="1">Cytoplasm</location>
    </subcellularLocation>
</comment>
<dbReference type="Proteomes" id="UP001222030">
    <property type="component" value="Unassembled WGS sequence"/>
</dbReference>
<dbReference type="RefSeq" id="WP_272772328.1">
    <property type="nucleotide sequence ID" value="NZ_JAQQLE010000009.1"/>
</dbReference>
<dbReference type="PANTHER" id="PTHR38772">
    <property type="match status" value="1"/>
</dbReference>
<name>A0ABT5IQZ6_9NEIS</name>
<comment type="similarity">
    <text evidence="2">Belongs to the YejK family.</text>
</comment>
<comment type="caution">
    <text evidence="4">The sequence shown here is derived from an EMBL/GenBank/DDBJ whole genome shotgun (WGS) entry which is preliminary data.</text>
</comment>
<dbReference type="Pfam" id="PF04245">
    <property type="entry name" value="NA37"/>
    <property type="match status" value="1"/>
</dbReference>
<keyword evidence="5" id="KW-1185">Reference proteome</keyword>
<dbReference type="InterPro" id="IPR007358">
    <property type="entry name" value="Nucleoid_associated_NdpA"/>
</dbReference>
<gene>
    <name evidence="4" type="ORF">PQU96_10780</name>
</gene>
<dbReference type="PANTHER" id="PTHR38772:SF1">
    <property type="entry name" value="NUCLEOID-ASSOCIATED PROTEIN YEJK"/>
    <property type="match status" value="1"/>
</dbReference>
<reference evidence="4 5" key="1">
    <citation type="submission" date="2023-01" db="EMBL/GenBank/DDBJ databases">
        <title>Novel species of the genus Vogesella isolated from rivers.</title>
        <authorList>
            <person name="Lu H."/>
        </authorList>
    </citation>
    <scope>NUCLEOTIDE SEQUENCE [LARGE SCALE GENOMIC DNA]</scope>
    <source>
        <strain evidence="4 5">LYT5W</strain>
    </source>
</reference>
<accession>A0ABT5IQZ6</accession>
<evidence type="ECO:0000256" key="2">
    <source>
        <dbReference type="ARBA" id="ARBA00009035"/>
    </source>
</evidence>
<evidence type="ECO:0000313" key="4">
    <source>
        <dbReference type="EMBL" id="MDC7714603.1"/>
    </source>
</evidence>
<evidence type="ECO:0000256" key="3">
    <source>
        <dbReference type="ARBA" id="ARBA00022490"/>
    </source>
</evidence>
<evidence type="ECO:0000313" key="5">
    <source>
        <dbReference type="Proteomes" id="UP001222030"/>
    </source>
</evidence>
<evidence type="ECO:0000256" key="1">
    <source>
        <dbReference type="ARBA" id="ARBA00004496"/>
    </source>
</evidence>
<protein>
    <submittedName>
        <fullName evidence="4">Nucleoid-associated protein</fullName>
    </submittedName>
</protein>
<sequence length="346" mass="39190">MQIQEAVLHRIKKAKGSSGAGAATVEVRTDLLAIDERLERTAADILRIYGKATNGYGTFDADEVVYPFPVLLRNHVLNGHDHIPFSQNTTRLIAAKMGEEPFATGGYALFLRYTSQEKDWLLVAMLKLKPGTGIDEQTLELSDTLSFDIDHLHEAARVDLAKWQANTQPYLSFVKKRQGGEDVSRYFRAALGCTEYTDSKHNTTQLMAAVDDFCEAQGWTPEQRYAARNRTYEYCEEKDRVGEPVNLTALSAHIFDQQPAVFAEYVREQGYEVSETFKPHKTTYSRFKRINGKVGSIKVSFDVADLLADRVDYDEDHNFLIIRDIPQDLVDLIHKHKPRDNNAPAD</sequence>
<dbReference type="EMBL" id="JAQQLE010000009">
    <property type="protein sequence ID" value="MDC7714603.1"/>
    <property type="molecule type" value="Genomic_DNA"/>
</dbReference>
<organism evidence="4 5">
    <name type="scientific">Vogesella margarita</name>
    <dbReference type="NCBI Taxonomy" id="2984199"/>
    <lineage>
        <taxon>Bacteria</taxon>
        <taxon>Pseudomonadati</taxon>
        <taxon>Pseudomonadota</taxon>
        <taxon>Betaproteobacteria</taxon>
        <taxon>Neisseriales</taxon>
        <taxon>Chromobacteriaceae</taxon>
        <taxon>Vogesella</taxon>
    </lineage>
</organism>
<proteinExistence type="inferred from homology"/>